<sequence length="534" mass="58031">MLRITQIKLSIQDDVSAVKLQVAKKLKMKPKDILSLSIYKESIDARKRGEINFIYTVDITVVDEHKFLTGKFKHVALTPELAYQNPQKGVKQLTSRPVVVGFGPAGMYAALLLAQMGYKPLVLERGEAVDERVQSIDAFWQKGKLNPKSNVQFGEGGAGTFSDGKLTSRVKDLRGRKVLTELVNAGAPEEILYKAHPHVGTDLLRDIVKNIRKEIIKLGGEVRFDTQVKQVNLEQQQLKSLTLSTGEVIDVQQAIFAIGHSARDTFGELYEAGVMMTAKPFAVGVRVEHPQAVIDKAQYKEFAGHKRLGAAEYRLTHKAKNGRGVYTFCMCPGGLVVPSASETGYLVTNGMSEHARNQQNANSGLLVQVFPSDFASDHPLAGIEFQRELEKKAFELGGGTYQAPAQLVGDFLKGQPSKEMGTVTPSYALGVKPTDLTALFPDYISDALKDGLLGLDKKLHGFAMLDAVMTGVESRSSSPLRINRDENTFQSVSTKGIYPSGEGAGFAGGIVSAAIDGLKCAEALIKEYAPMAGI</sequence>
<dbReference type="EMBL" id="JXJX01000005">
    <property type="protein sequence ID" value="PCS07160.1"/>
    <property type="molecule type" value="Genomic_DNA"/>
</dbReference>
<evidence type="ECO:0000259" key="1">
    <source>
        <dbReference type="Pfam" id="PF21688"/>
    </source>
</evidence>
<evidence type="ECO:0000313" key="2">
    <source>
        <dbReference type="EMBL" id="PCS07160.1"/>
    </source>
</evidence>
<comment type="caution">
    <text evidence="2">The sequence shown here is derived from an EMBL/GenBank/DDBJ whole genome shotgun (WGS) entry which is preliminary data.</text>
</comment>
<dbReference type="InterPro" id="IPR036188">
    <property type="entry name" value="FAD/NAD-bd_sf"/>
</dbReference>
<evidence type="ECO:0000313" key="3">
    <source>
        <dbReference type="Proteomes" id="UP000242246"/>
    </source>
</evidence>
<dbReference type="AlphaFoldDB" id="A0A2A5S148"/>
<reference evidence="2 3" key="1">
    <citation type="submission" date="2014-12" db="EMBL/GenBank/DDBJ databases">
        <title>Draft genome sequences of 10 type strains of Lactococcus.</title>
        <authorList>
            <person name="Sun Z."/>
            <person name="Zhong Z."/>
            <person name="Liu W."/>
            <person name="Zhang W."/>
            <person name="Zhang H."/>
        </authorList>
    </citation>
    <scope>NUCLEOTIDE SEQUENCE [LARGE SCALE GENOMIC DNA]</scope>
    <source>
        <strain evidence="2 3">DSM 20686</strain>
    </source>
</reference>
<keyword evidence="3" id="KW-1185">Reference proteome</keyword>
<gene>
    <name evidence="2" type="ORF">RU87_GL001213</name>
</gene>
<dbReference type="OrthoDB" id="9762921at2"/>
<organism evidence="2 3">
    <name type="scientific">Pseudolactococcus plantarum</name>
    <dbReference type="NCBI Taxonomy" id="1365"/>
    <lineage>
        <taxon>Bacteria</taxon>
        <taxon>Bacillati</taxon>
        <taxon>Bacillota</taxon>
        <taxon>Bacilli</taxon>
        <taxon>Lactobacillales</taxon>
        <taxon>Streptococcaceae</taxon>
        <taxon>Pseudolactococcus</taxon>
    </lineage>
</organism>
<protein>
    <recommendedName>
        <fullName evidence="1">FAD-dependent protein C-terminal domain-containing protein</fullName>
    </recommendedName>
</protein>
<dbReference type="Pfam" id="PF21688">
    <property type="entry name" value="FAD-depend_C"/>
    <property type="match status" value="1"/>
</dbReference>
<accession>A0A2A5S148</accession>
<dbReference type="InterPro" id="IPR028348">
    <property type="entry name" value="FAD-binding_protein"/>
</dbReference>
<dbReference type="Gene3D" id="3.50.50.60">
    <property type="entry name" value="FAD/NAD(P)-binding domain"/>
    <property type="match status" value="2"/>
</dbReference>
<feature type="domain" description="FAD-dependent protein C-terminal" evidence="1">
    <location>
        <begin position="280"/>
        <end position="476"/>
    </location>
</feature>
<dbReference type="PANTHER" id="PTHR42842:SF3">
    <property type="entry name" value="FAD_NAD(P)-BINDING OXIDOREDUCTASE FAMILY PROTEIN"/>
    <property type="match status" value="1"/>
</dbReference>
<dbReference type="PANTHER" id="PTHR42842">
    <property type="entry name" value="FAD/NAD(P)-BINDING OXIDOREDUCTASE"/>
    <property type="match status" value="1"/>
</dbReference>
<dbReference type="SUPFAM" id="SSF51905">
    <property type="entry name" value="FAD/NAD(P)-binding domain"/>
    <property type="match status" value="1"/>
</dbReference>
<dbReference type="STRING" id="1348632.GCA_001591745_00646"/>
<dbReference type="Gene3D" id="3.30.70.2700">
    <property type="match status" value="1"/>
</dbReference>
<dbReference type="RefSeq" id="WP_068161405.1">
    <property type="nucleotide sequence ID" value="NZ_JXJX01000005.1"/>
</dbReference>
<proteinExistence type="predicted"/>
<dbReference type="PIRSF" id="PIRSF038984">
    <property type="entry name" value="FAD_binding_protein"/>
    <property type="match status" value="1"/>
</dbReference>
<dbReference type="Proteomes" id="UP000242246">
    <property type="component" value="Unassembled WGS sequence"/>
</dbReference>
<name>A0A2A5S148_9LACT</name>
<dbReference type="InterPro" id="IPR049516">
    <property type="entry name" value="FAD-depend_C"/>
</dbReference>